<dbReference type="Proteomes" id="UP001244011">
    <property type="component" value="Unassembled WGS sequence"/>
</dbReference>
<dbReference type="RefSeq" id="XP_060280542.1">
    <property type="nucleotide sequence ID" value="XM_060432833.1"/>
</dbReference>
<organism evidence="2 3">
    <name type="scientific">Phialemonium atrogriseum</name>
    <dbReference type="NCBI Taxonomy" id="1093897"/>
    <lineage>
        <taxon>Eukaryota</taxon>
        <taxon>Fungi</taxon>
        <taxon>Dikarya</taxon>
        <taxon>Ascomycota</taxon>
        <taxon>Pezizomycotina</taxon>
        <taxon>Sordariomycetes</taxon>
        <taxon>Sordariomycetidae</taxon>
        <taxon>Cephalothecales</taxon>
        <taxon>Cephalothecaceae</taxon>
        <taxon>Phialemonium</taxon>
    </lineage>
</organism>
<proteinExistence type="predicted"/>
<name>A0AAJ0BWD5_9PEZI</name>
<dbReference type="EMBL" id="MU839021">
    <property type="protein sequence ID" value="KAK1764329.1"/>
    <property type="molecule type" value="Genomic_DNA"/>
</dbReference>
<evidence type="ECO:0000256" key="1">
    <source>
        <dbReference type="SAM" id="MobiDB-lite"/>
    </source>
</evidence>
<reference evidence="2" key="1">
    <citation type="submission" date="2023-06" db="EMBL/GenBank/DDBJ databases">
        <title>Genome-scale phylogeny and comparative genomics of the fungal order Sordariales.</title>
        <authorList>
            <consortium name="Lawrence Berkeley National Laboratory"/>
            <person name="Hensen N."/>
            <person name="Bonometti L."/>
            <person name="Westerberg I."/>
            <person name="Brannstrom I.O."/>
            <person name="Guillou S."/>
            <person name="Cros-Aarteil S."/>
            <person name="Calhoun S."/>
            <person name="Haridas S."/>
            <person name="Kuo A."/>
            <person name="Mondo S."/>
            <person name="Pangilinan J."/>
            <person name="Riley R."/>
            <person name="Labutti K."/>
            <person name="Andreopoulos B."/>
            <person name="Lipzen A."/>
            <person name="Chen C."/>
            <person name="Yanf M."/>
            <person name="Daum C."/>
            <person name="Ng V."/>
            <person name="Clum A."/>
            <person name="Steindorff A."/>
            <person name="Ohm R."/>
            <person name="Martin F."/>
            <person name="Silar P."/>
            <person name="Natvig D."/>
            <person name="Lalanne C."/>
            <person name="Gautier V."/>
            <person name="Ament-Velasquez S.L."/>
            <person name="Kruys A."/>
            <person name="Hutchinson M.I."/>
            <person name="Powell A.J."/>
            <person name="Barry K."/>
            <person name="Miller A.N."/>
            <person name="Grigoriev I.V."/>
            <person name="Debuchy R."/>
            <person name="Gladieux P."/>
            <person name="Thoren M.H."/>
            <person name="Johannesson H."/>
        </authorList>
    </citation>
    <scope>NUCLEOTIDE SEQUENCE</scope>
    <source>
        <strain evidence="2">8032-3</strain>
    </source>
</reference>
<evidence type="ECO:0000313" key="3">
    <source>
        <dbReference type="Proteomes" id="UP001244011"/>
    </source>
</evidence>
<keyword evidence="3" id="KW-1185">Reference proteome</keyword>
<dbReference type="AlphaFoldDB" id="A0AAJ0BWD5"/>
<comment type="caution">
    <text evidence="2">The sequence shown here is derived from an EMBL/GenBank/DDBJ whole genome shotgun (WGS) entry which is preliminary data.</text>
</comment>
<dbReference type="GeneID" id="85316020"/>
<gene>
    <name evidence="2" type="ORF">QBC33DRAFT_622281</name>
</gene>
<protein>
    <submittedName>
        <fullName evidence="2">Uncharacterized protein</fullName>
    </submittedName>
</protein>
<feature type="region of interest" description="Disordered" evidence="1">
    <location>
        <begin position="377"/>
        <end position="397"/>
    </location>
</feature>
<accession>A0AAJ0BWD5</accession>
<sequence>MESTKHEALGGTLLARSSHPLPGRVFVNYLLDNRKVVSAVGRHAIVQAWEDASSSPSLVDQIIAEIDRSPARAQLKQVAVVPLCVGAAGTAGTNPVTVLILVSPDTMTSEDAEKIANTCHHILVHLDLMLTLDGYVGIILKMSRLRLSRPLWSRAGLKTTTGSIMECQRGRMNNYAINPPVGGSLGVVNGKGSGTLGFYIRAIVDANAPRYFAVTCSHVLAPEGQLDSPFRPNQVNQCLQVESPSPADHDAWQQKLQDTLALATKNWEKVCERRNLASTDPSVPFTESHLEWLNSLEHEIAVPFSVHEIGRTTGAKQGRLNELGVRMVMYLIDTDGTAVGLLIACESTLGVPYHFALITPIEEVIKSIEKAIKVVEQEDMSKESETKNPKSVKIDIL</sequence>
<evidence type="ECO:0000313" key="2">
    <source>
        <dbReference type="EMBL" id="KAK1764329.1"/>
    </source>
</evidence>